<dbReference type="Proteomes" id="UP001589795">
    <property type="component" value="Unassembled WGS sequence"/>
</dbReference>
<dbReference type="InterPro" id="IPR050187">
    <property type="entry name" value="Lipid_Phosphate_FormReg"/>
</dbReference>
<dbReference type="InterPro" id="IPR017438">
    <property type="entry name" value="ATP-NAD_kinase_N"/>
</dbReference>
<comment type="caution">
    <text evidence="6">The sequence shown here is derived from an EMBL/GenBank/DDBJ whole genome shotgun (WGS) entry which is preliminary data.</text>
</comment>
<dbReference type="EMBL" id="JBHLWQ010000088">
    <property type="protein sequence ID" value="MFC0200647.1"/>
    <property type="molecule type" value="Genomic_DNA"/>
</dbReference>
<keyword evidence="4" id="KW-0067">ATP-binding</keyword>
<protein>
    <submittedName>
        <fullName evidence="6">Diacylglycerol/lipid kinase family protein</fullName>
        <ecNumber evidence="6">2.7.1.-</ecNumber>
    </submittedName>
</protein>
<dbReference type="PANTHER" id="PTHR12358:SF54">
    <property type="entry name" value="SPHINGOSINE KINASE RELATED PROTEIN"/>
    <property type="match status" value="1"/>
</dbReference>
<evidence type="ECO:0000313" key="7">
    <source>
        <dbReference type="Proteomes" id="UP001589795"/>
    </source>
</evidence>
<gene>
    <name evidence="6" type="ORF">ACFFIZ_10030</name>
</gene>
<keyword evidence="3 6" id="KW-0418">Kinase</keyword>
<proteinExistence type="predicted"/>
<feature type="domain" description="DAGKc" evidence="5">
    <location>
        <begin position="8"/>
        <end position="138"/>
    </location>
</feature>
<dbReference type="InterPro" id="IPR001206">
    <property type="entry name" value="Diacylglycerol_kinase_cat_dom"/>
</dbReference>
<organism evidence="6 7">
    <name type="scientific">Paracoccus rhizosphaerae</name>
    <dbReference type="NCBI Taxonomy" id="1133347"/>
    <lineage>
        <taxon>Bacteria</taxon>
        <taxon>Pseudomonadati</taxon>
        <taxon>Pseudomonadota</taxon>
        <taxon>Alphaproteobacteria</taxon>
        <taxon>Rhodobacterales</taxon>
        <taxon>Paracoccaceae</taxon>
        <taxon>Paracoccus</taxon>
    </lineage>
</organism>
<dbReference type="Gene3D" id="3.40.50.10330">
    <property type="entry name" value="Probable inorganic polyphosphate/atp-NAD kinase, domain 1"/>
    <property type="match status" value="1"/>
</dbReference>
<evidence type="ECO:0000256" key="4">
    <source>
        <dbReference type="ARBA" id="ARBA00022840"/>
    </source>
</evidence>
<dbReference type="PROSITE" id="PS50146">
    <property type="entry name" value="DAGK"/>
    <property type="match status" value="1"/>
</dbReference>
<keyword evidence="2" id="KW-0547">Nucleotide-binding</keyword>
<keyword evidence="7" id="KW-1185">Reference proteome</keyword>
<sequence length="316" mass="34482">MQQQKFDLGSARVCVIMNRGSGKKKHRAIVDELEKRLKPACGSFELRQSVKGSDLPGLARQVASEGFDLVVAAGGDGTQSAVAGALAGTNVVMGVLPGGTFNYFARDLGVGETIEDALDTLLDARVDRVDVGDMNDLIFLNNVSLGAYPQILKTREGIYKRWGRSRVAAYWSVLVALRRLRSPMRLVARVDGQERHFESALVFVARSAYQMDSFGLEGADAIRDGKFAVLIAKALQPLPLMRSALRLAFGHSAKNDDFDLILSDHLQIETPKRRQLVAHDGEKTVLTSPFRLQVRHGGLRVLLPADGVSKTADVKD</sequence>
<evidence type="ECO:0000259" key="5">
    <source>
        <dbReference type="PROSITE" id="PS50146"/>
    </source>
</evidence>
<dbReference type="SUPFAM" id="SSF111331">
    <property type="entry name" value="NAD kinase/diacylglycerol kinase-like"/>
    <property type="match status" value="1"/>
</dbReference>
<dbReference type="InterPro" id="IPR016064">
    <property type="entry name" value="NAD/diacylglycerol_kinase_sf"/>
</dbReference>
<name>A0ABV6CJR9_9RHOB</name>
<keyword evidence="1 6" id="KW-0808">Transferase</keyword>
<evidence type="ECO:0000256" key="2">
    <source>
        <dbReference type="ARBA" id="ARBA00022741"/>
    </source>
</evidence>
<dbReference type="PANTHER" id="PTHR12358">
    <property type="entry name" value="SPHINGOSINE KINASE"/>
    <property type="match status" value="1"/>
</dbReference>
<reference evidence="6 7" key="1">
    <citation type="submission" date="2024-09" db="EMBL/GenBank/DDBJ databases">
        <authorList>
            <person name="Sun Q."/>
            <person name="Mori K."/>
        </authorList>
    </citation>
    <scope>NUCLEOTIDE SEQUENCE [LARGE SCALE GENOMIC DNA]</scope>
    <source>
        <strain evidence="6 7">CCM 7904</strain>
    </source>
</reference>
<dbReference type="Pfam" id="PF19279">
    <property type="entry name" value="YegS_C"/>
    <property type="match status" value="1"/>
</dbReference>
<dbReference type="Gene3D" id="2.60.200.40">
    <property type="match status" value="1"/>
</dbReference>
<dbReference type="GO" id="GO:0016301">
    <property type="term" value="F:kinase activity"/>
    <property type="evidence" value="ECO:0007669"/>
    <property type="project" value="UniProtKB-KW"/>
</dbReference>
<dbReference type="RefSeq" id="WP_265505771.1">
    <property type="nucleotide sequence ID" value="NZ_JAOTBE010000004.1"/>
</dbReference>
<evidence type="ECO:0000256" key="3">
    <source>
        <dbReference type="ARBA" id="ARBA00022777"/>
    </source>
</evidence>
<accession>A0ABV6CJR9</accession>
<evidence type="ECO:0000256" key="1">
    <source>
        <dbReference type="ARBA" id="ARBA00022679"/>
    </source>
</evidence>
<dbReference type="EC" id="2.7.1.-" evidence="6"/>
<dbReference type="Pfam" id="PF00781">
    <property type="entry name" value="DAGK_cat"/>
    <property type="match status" value="1"/>
</dbReference>
<dbReference type="InterPro" id="IPR045540">
    <property type="entry name" value="YegS/DAGK_C"/>
</dbReference>
<evidence type="ECO:0000313" key="6">
    <source>
        <dbReference type="EMBL" id="MFC0200647.1"/>
    </source>
</evidence>
<dbReference type="SMART" id="SM00046">
    <property type="entry name" value="DAGKc"/>
    <property type="match status" value="1"/>
</dbReference>